<organism evidence="4 6">
    <name type="scientific">Xiamenia xianingshaonis</name>
    <dbReference type="NCBI Taxonomy" id="2682776"/>
    <lineage>
        <taxon>Bacteria</taxon>
        <taxon>Bacillati</taxon>
        <taxon>Actinomycetota</taxon>
        <taxon>Coriobacteriia</taxon>
        <taxon>Eggerthellales</taxon>
        <taxon>Eggerthellaceae</taxon>
        <taxon>Xiamenia</taxon>
    </lineage>
</organism>
<dbReference type="Proteomes" id="UP000636394">
    <property type="component" value="Unassembled WGS sequence"/>
</dbReference>
<dbReference type="AlphaFoldDB" id="A0A9E6SUK0"/>
<accession>A0A9E6SUK0</accession>
<feature type="transmembrane region" description="Helical" evidence="2">
    <location>
        <begin position="21"/>
        <end position="52"/>
    </location>
</feature>
<feature type="region of interest" description="Disordered" evidence="1">
    <location>
        <begin position="155"/>
        <end position="208"/>
    </location>
</feature>
<reference evidence="3 5" key="1">
    <citation type="submission" date="2019-11" db="EMBL/GenBank/DDBJ databases">
        <title>Eggerthellaceae novel genus isolated from the rectal contents of marmort.</title>
        <authorList>
            <person name="Zhang G."/>
        </authorList>
    </citation>
    <scope>NUCLEOTIDE SEQUENCE [LARGE SCALE GENOMIC DNA]</scope>
    <source>
        <strain evidence="3">Zg-886</strain>
        <strain evidence="5">zg-886</strain>
    </source>
</reference>
<proteinExistence type="predicted"/>
<evidence type="ECO:0000313" key="3">
    <source>
        <dbReference type="EMBL" id="NHM14642.1"/>
    </source>
</evidence>
<evidence type="ECO:0000313" key="4">
    <source>
        <dbReference type="EMBL" id="QTU84322.1"/>
    </source>
</evidence>
<keyword evidence="2" id="KW-0812">Transmembrane</keyword>
<keyword evidence="2" id="KW-0472">Membrane</keyword>
<name>A0A9E6SUK0_9ACTN</name>
<dbReference type="KEGG" id="ebz:J7S26_08265"/>
<keyword evidence="5" id="KW-1185">Reference proteome</keyword>
<keyword evidence="2" id="KW-1133">Transmembrane helix</keyword>
<evidence type="ECO:0000256" key="1">
    <source>
        <dbReference type="SAM" id="MobiDB-lite"/>
    </source>
</evidence>
<sequence length="208" mass="21662">MARDPEQGQRIMTRRASDRTTWPGAAFVLEALLLLLFVTSALAVLLQLFAWAQLRGDDSAHLTEAVTIATNAAERFAQDPAGVQTSYEEGAYDVTCQVTPKKNAAGTLYSAHISVARDGGVVYELDTANYMSDEDAKRGYIVTVLPMEGGSFGTLGSNGLEPIDGEAGQRIAPPPAEGEDAGAAGEGAEGAGASGESAKEAPAEEVID</sequence>
<evidence type="ECO:0000313" key="6">
    <source>
        <dbReference type="Proteomes" id="UP000671910"/>
    </source>
</evidence>
<dbReference type="RefSeq" id="WP_166339980.1">
    <property type="nucleotide sequence ID" value="NZ_CP072829.1"/>
</dbReference>
<dbReference type="Proteomes" id="UP000671910">
    <property type="component" value="Chromosome"/>
</dbReference>
<evidence type="ECO:0000256" key="2">
    <source>
        <dbReference type="SAM" id="Phobius"/>
    </source>
</evidence>
<protein>
    <submittedName>
        <fullName evidence="4">Uncharacterized protein</fullName>
    </submittedName>
</protein>
<feature type="compositionally biased region" description="Gly residues" evidence="1">
    <location>
        <begin position="184"/>
        <end position="193"/>
    </location>
</feature>
<reference evidence="4" key="2">
    <citation type="submission" date="2021-04" db="EMBL/GenBank/DDBJ databases">
        <title>Novel species in family Eggerthellaceae.</title>
        <authorList>
            <person name="Zhang G."/>
        </authorList>
    </citation>
    <scope>NUCLEOTIDE SEQUENCE</scope>
    <source>
        <strain evidence="4">Zg-886</strain>
    </source>
</reference>
<dbReference type="EMBL" id="WPCR01000009">
    <property type="protein sequence ID" value="NHM14642.1"/>
    <property type="molecule type" value="Genomic_DNA"/>
</dbReference>
<dbReference type="EMBL" id="CP072829">
    <property type="protein sequence ID" value="QTU84322.1"/>
    <property type="molecule type" value="Genomic_DNA"/>
</dbReference>
<evidence type="ECO:0000313" key="5">
    <source>
        <dbReference type="Proteomes" id="UP000636394"/>
    </source>
</evidence>
<gene>
    <name evidence="3" type="ORF">GMI68_07690</name>
    <name evidence="4" type="ORF">J7S26_08265</name>
</gene>